<organism evidence="3 4">
    <name type="scientific">Neoroseomonas marina</name>
    <dbReference type="NCBI Taxonomy" id="1232220"/>
    <lineage>
        <taxon>Bacteria</taxon>
        <taxon>Pseudomonadati</taxon>
        <taxon>Pseudomonadota</taxon>
        <taxon>Alphaproteobacteria</taxon>
        <taxon>Acetobacterales</taxon>
        <taxon>Acetobacteraceae</taxon>
        <taxon>Neoroseomonas</taxon>
    </lineage>
</organism>
<accession>A0A848ELJ9</accession>
<comment type="caution">
    <text evidence="3">The sequence shown here is derived from an EMBL/GenBank/DDBJ whole genome shotgun (WGS) entry which is preliminary data.</text>
</comment>
<evidence type="ECO:0000313" key="3">
    <source>
        <dbReference type="EMBL" id="NMJ44415.1"/>
    </source>
</evidence>
<dbReference type="PANTHER" id="PTHR42928">
    <property type="entry name" value="TRICARBOXYLATE-BINDING PROTEIN"/>
    <property type="match status" value="1"/>
</dbReference>
<dbReference type="Gene3D" id="3.40.190.150">
    <property type="entry name" value="Bordetella uptake gene, domain 1"/>
    <property type="match status" value="1"/>
</dbReference>
<dbReference type="AlphaFoldDB" id="A0A848ELJ9"/>
<evidence type="ECO:0000256" key="2">
    <source>
        <dbReference type="SAM" id="SignalP"/>
    </source>
</evidence>
<comment type="similarity">
    <text evidence="1">Belongs to the UPF0065 (bug) family.</text>
</comment>
<proteinExistence type="inferred from homology"/>
<gene>
    <name evidence="3" type="ORF">GWK16_24430</name>
</gene>
<dbReference type="Proteomes" id="UP000548582">
    <property type="component" value="Unassembled WGS sequence"/>
</dbReference>
<dbReference type="Gene3D" id="3.40.190.10">
    <property type="entry name" value="Periplasmic binding protein-like II"/>
    <property type="match status" value="1"/>
</dbReference>
<dbReference type="RefSeq" id="WP_170056592.1">
    <property type="nucleotide sequence ID" value="NZ_JABBKX010000016.1"/>
</dbReference>
<evidence type="ECO:0000256" key="1">
    <source>
        <dbReference type="ARBA" id="ARBA00006987"/>
    </source>
</evidence>
<protein>
    <submittedName>
        <fullName evidence="3">Tripartite tricarboxylate transporter substrate binding protein</fullName>
    </submittedName>
</protein>
<sequence length="326" mass="34972">MTRLTRRVALTLPLALPAVARAQDWRPGQQARIVIPAAPGGTTDIMARLLAPYFQGRWGTPVVAENRSGGGGTIGTMDVVRSAPDGRNMLMGNIGPQAIAYSLFRNLQYRPDSLTPVSNVIRGPNVLVLHPSVPARTVPEFVAWLKRENGRASYGTSGVGQSPHLSGVWFNQLTDTKSEAVHFRGAGPLLIDLVAGNVQFAFDNLTSSMEHIRGGRLRALGVTSADRSPELPDLPALRETLPALAPYDVSTWFGLFMPAGTPAPIVQSVNAEVQAFLALPDTAGRFAQMGGVPAPGNPEHFAAFVRNEIAKWGEVIRREGLQMDAT</sequence>
<feature type="signal peptide" evidence="2">
    <location>
        <begin position="1"/>
        <end position="22"/>
    </location>
</feature>
<name>A0A848ELJ9_9PROT</name>
<dbReference type="EMBL" id="JABBKX010000016">
    <property type="protein sequence ID" value="NMJ44415.1"/>
    <property type="molecule type" value="Genomic_DNA"/>
</dbReference>
<keyword evidence="4" id="KW-1185">Reference proteome</keyword>
<evidence type="ECO:0000313" key="4">
    <source>
        <dbReference type="Proteomes" id="UP000548582"/>
    </source>
</evidence>
<keyword evidence="2" id="KW-0732">Signal</keyword>
<dbReference type="InterPro" id="IPR042100">
    <property type="entry name" value="Bug_dom1"/>
</dbReference>
<dbReference type="PIRSF" id="PIRSF017082">
    <property type="entry name" value="YflP"/>
    <property type="match status" value="1"/>
</dbReference>
<dbReference type="Pfam" id="PF03401">
    <property type="entry name" value="TctC"/>
    <property type="match status" value="1"/>
</dbReference>
<reference evidence="3 4" key="1">
    <citation type="submission" date="2020-03" db="EMBL/GenBank/DDBJ databases">
        <authorList>
            <person name="Sun Q."/>
        </authorList>
    </citation>
    <scope>NUCLEOTIDE SEQUENCE [LARGE SCALE GENOMIC DNA]</scope>
    <source>
        <strain evidence="3 4">JC162</strain>
    </source>
</reference>
<dbReference type="PANTHER" id="PTHR42928:SF5">
    <property type="entry name" value="BLR1237 PROTEIN"/>
    <property type="match status" value="1"/>
</dbReference>
<dbReference type="InterPro" id="IPR005064">
    <property type="entry name" value="BUG"/>
</dbReference>
<feature type="chain" id="PRO_5032566744" evidence="2">
    <location>
        <begin position="23"/>
        <end position="326"/>
    </location>
</feature>
<dbReference type="CDD" id="cd07012">
    <property type="entry name" value="PBP2_Bug_TTT"/>
    <property type="match status" value="1"/>
</dbReference>